<gene>
    <name evidence="2" type="ORF">HaLaN_11722</name>
</gene>
<protein>
    <submittedName>
        <fullName evidence="2">Calponin-homology (CH) domain-containing protein</fullName>
    </submittedName>
</protein>
<comment type="caution">
    <text evidence="2">The sequence shown here is derived from an EMBL/GenBank/DDBJ whole genome shotgun (WGS) entry which is preliminary data.</text>
</comment>
<keyword evidence="3" id="KW-1185">Reference proteome</keyword>
<accession>A0A699Z8A0</accession>
<feature type="non-terminal residue" evidence="2">
    <location>
        <position position="1"/>
    </location>
</feature>
<feature type="region of interest" description="Disordered" evidence="1">
    <location>
        <begin position="91"/>
        <end position="156"/>
    </location>
</feature>
<feature type="region of interest" description="Disordered" evidence="1">
    <location>
        <begin position="1"/>
        <end position="35"/>
    </location>
</feature>
<dbReference type="InterPro" id="IPR027968">
    <property type="entry name" value="JHY"/>
</dbReference>
<feature type="compositionally biased region" description="Basic and acidic residues" evidence="1">
    <location>
        <begin position="95"/>
        <end position="110"/>
    </location>
</feature>
<dbReference type="AlphaFoldDB" id="A0A699Z8A0"/>
<feature type="non-terminal residue" evidence="2">
    <location>
        <position position="156"/>
    </location>
</feature>
<evidence type="ECO:0000256" key="1">
    <source>
        <dbReference type="SAM" id="MobiDB-lite"/>
    </source>
</evidence>
<evidence type="ECO:0000313" key="3">
    <source>
        <dbReference type="Proteomes" id="UP000485058"/>
    </source>
</evidence>
<dbReference type="EMBL" id="BLLF01000857">
    <property type="protein sequence ID" value="GFH15486.1"/>
    <property type="molecule type" value="Genomic_DNA"/>
</dbReference>
<dbReference type="Pfam" id="PF15261">
    <property type="entry name" value="JHY"/>
    <property type="match status" value="1"/>
</dbReference>
<proteinExistence type="predicted"/>
<organism evidence="2 3">
    <name type="scientific">Haematococcus lacustris</name>
    <name type="common">Green alga</name>
    <name type="synonym">Haematococcus pluvialis</name>
    <dbReference type="NCBI Taxonomy" id="44745"/>
    <lineage>
        <taxon>Eukaryota</taxon>
        <taxon>Viridiplantae</taxon>
        <taxon>Chlorophyta</taxon>
        <taxon>core chlorophytes</taxon>
        <taxon>Chlorophyceae</taxon>
        <taxon>CS clade</taxon>
        <taxon>Chlamydomonadales</taxon>
        <taxon>Haematococcaceae</taxon>
        <taxon>Haematococcus</taxon>
    </lineage>
</organism>
<evidence type="ECO:0000313" key="2">
    <source>
        <dbReference type="EMBL" id="GFH15486.1"/>
    </source>
</evidence>
<dbReference type="Proteomes" id="UP000485058">
    <property type="component" value="Unassembled WGS sequence"/>
</dbReference>
<reference evidence="2 3" key="1">
    <citation type="submission" date="2020-02" db="EMBL/GenBank/DDBJ databases">
        <title>Draft genome sequence of Haematococcus lacustris strain NIES-144.</title>
        <authorList>
            <person name="Morimoto D."/>
            <person name="Nakagawa S."/>
            <person name="Yoshida T."/>
            <person name="Sawayama S."/>
        </authorList>
    </citation>
    <scope>NUCLEOTIDE SEQUENCE [LARGE SCALE GENOMIC DNA]</scope>
    <source>
        <strain evidence="2 3">NIES-144</strain>
    </source>
</reference>
<sequence length="156" mass="16718">NGVSGTGAEPPGPADIPFSKPRPVDYQPYDQKDFEDKDYNVKKAGKGYWELGRLGPDLETSELQAKREKVEKIKSLAAQVREENLKRAAVVAAKPRKEAPAKEPTARDKALQFAKNVPKPEPASKPVSTPANEKKSGAKKPSSGSAANVAGNVIAK</sequence>
<name>A0A699Z8A0_HAELA</name>